<dbReference type="InterPro" id="IPR011761">
    <property type="entry name" value="ATP-grasp"/>
</dbReference>
<sequence length="363" mass="42640">MKKPLWWIKMTNFEYWSFWFFYLPTVPYGLYLALRSGSLAYFTSVNPAVPLSGLQGQPKQDILKLLDEKYLPKSLYFKHNSDFEFVKFQIEKKQIKFPFIIKPEVGERGKGVEKMDSFKELQDYLNEYTKENKSDFIIQEFLKEPIELGVLYYRLPNNLKSKVSGEEEKIRLKKFRNSAITSIVQKEFLTVIGDGKKTLSELIGDSDRARFQKKRLQKEFAQEWNVTIPINKKIILEHIGNHCRGTKFVDANYLVTEKNIAAFDEIMKSLENYYYGRFDIKVSSMEDFKEGKGIKIMEVNGVASEPAHIYDPKTPILKAYRDILWHMKIIQVISFQNKKDGTAFASFSQIWKIVSDEFKKTFF</sequence>
<dbReference type="GO" id="GO:0005524">
    <property type="term" value="F:ATP binding"/>
    <property type="evidence" value="ECO:0007669"/>
    <property type="project" value="UniProtKB-UniRule"/>
</dbReference>
<organism evidence="4 5">
    <name type="scientific">Bernardetia litoralis (strain ATCC 23117 / DSM 6794 / NBRC 15988 / NCIMB 1366 / Fx l1 / Sio-4)</name>
    <name type="common">Flexibacter litoralis</name>
    <dbReference type="NCBI Taxonomy" id="880071"/>
    <lineage>
        <taxon>Bacteria</taxon>
        <taxon>Pseudomonadati</taxon>
        <taxon>Bacteroidota</taxon>
        <taxon>Cytophagia</taxon>
        <taxon>Cytophagales</taxon>
        <taxon>Bernardetiaceae</taxon>
        <taxon>Bernardetia</taxon>
    </lineage>
</organism>
<dbReference type="InterPro" id="IPR013815">
    <property type="entry name" value="ATP_grasp_subdomain_1"/>
</dbReference>
<dbReference type="KEGG" id="fli:Fleli_2614"/>
<dbReference type="PROSITE" id="PS50975">
    <property type="entry name" value="ATP_GRASP"/>
    <property type="match status" value="1"/>
</dbReference>
<keyword evidence="1" id="KW-0547">Nucleotide-binding</keyword>
<dbReference type="Gene3D" id="3.30.1490.20">
    <property type="entry name" value="ATP-grasp fold, A domain"/>
    <property type="match status" value="1"/>
</dbReference>
<dbReference type="Proteomes" id="UP000006054">
    <property type="component" value="Chromosome"/>
</dbReference>
<evidence type="ECO:0000313" key="5">
    <source>
        <dbReference type="Proteomes" id="UP000006054"/>
    </source>
</evidence>
<reference evidence="5" key="1">
    <citation type="submission" date="2012-06" db="EMBL/GenBank/DDBJ databases">
        <title>The complete genome of Flexibacter litoralis DSM 6794.</title>
        <authorList>
            <person name="Lucas S."/>
            <person name="Copeland A."/>
            <person name="Lapidus A."/>
            <person name="Glavina del Rio T."/>
            <person name="Dalin E."/>
            <person name="Tice H."/>
            <person name="Bruce D."/>
            <person name="Goodwin L."/>
            <person name="Pitluck S."/>
            <person name="Peters L."/>
            <person name="Ovchinnikova G."/>
            <person name="Lu M."/>
            <person name="Kyrpides N."/>
            <person name="Mavromatis K."/>
            <person name="Ivanova N."/>
            <person name="Brettin T."/>
            <person name="Detter J.C."/>
            <person name="Han C."/>
            <person name="Larimer F."/>
            <person name="Land M."/>
            <person name="Hauser L."/>
            <person name="Markowitz V."/>
            <person name="Cheng J.-F."/>
            <person name="Hugenholtz P."/>
            <person name="Woyke T."/>
            <person name="Wu D."/>
            <person name="Spring S."/>
            <person name="Lang E."/>
            <person name="Kopitz M."/>
            <person name="Brambilla E."/>
            <person name="Klenk H.-P."/>
            <person name="Eisen J.A."/>
        </authorList>
    </citation>
    <scope>NUCLEOTIDE SEQUENCE [LARGE SCALE GENOMIC DNA]</scope>
    <source>
        <strain evidence="5">ATCC 23117 / DSM 6794 / NBRC 15988 / NCIMB 1366 / Sio-4</strain>
    </source>
</reference>
<gene>
    <name evidence="4" type="ordered locus">Fleli_2614</name>
</gene>
<keyword evidence="2" id="KW-1133">Transmembrane helix</keyword>
<keyword evidence="1" id="KW-0067">ATP-binding</keyword>
<accession>I4ALZ2</accession>
<dbReference type="AlphaFoldDB" id="I4ALZ2"/>
<dbReference type="GO" id="GO:0016874">
    <property type="term" value="F:ligase activity"/>
    <property type="evidence" value="ECO:0007669"/>
    <property type="project" value="UniProtKB-KW"/>
</dbReference>
<proteinExistence type="predicted"/>
<dbReference type="STRING" id="880071.Fleli_2614"/>
<dbReference type="eggNOG" id="COG0189">
    <property type="taxonomic scope" value="Bacteria"/>
</dbReference>
<dbReference type="OrthoDB" id="9775266at2"/>
<protein>
    <submittedName>
        <fullName evidence="4">Tubulin-tyrosine ligase family</fullName>
    </submittedName>
</protein>
<dbReference type="RefSeq" id="WP_014798414.1">
    <property type="nucleotide sequence ID" value="NC_018018.1"/>
</dbReference>
<dbReference type="SUPFAM" id="SSF56059">
    <property type="entry name" value="Glutathione synthetase ATP-binding domain-like"/>
    <property type="match status" value="1"/>
</dbReference>
<feature type="domain" description="ATP-grasp" evidence="3">
    <location>
        <begin position="63"/>
        <end position="257"/>
    </location>
</feature>
<keyword evidence="5" id="KW-1185">Reference proteome</keyword>
<dbReference type="PATRIC" id="fig|880071.3.peg.2604"/>
<evidence type="ECO:0000313" key="4">
    <source>
        <dbReference type="EMBL" id="AFM04977.1"/>
    </source>
</evidence>
<keyword evidence="4" id="KW-0436">Ligase</keyword>
<feature type="transmembrane region" description="Helical" evidence="2">
    <location>
        <begin position="15"/>
        <end position="34"/>
    </location>
</feature>
<evidence type="ECO:0000256" key="1">
    <source>
        <dbReference type="PROSITE-ProRule" id="PRU00409"/>
    </source>
</evidence>
<keyword evidence="2" id="KW-0812">Transmembrane</keyword>
<evidence type="ECO:0000259" key="3">
    <source>
        <dbReference type="PROSITE" id="PS50975"/>
    </source>
</evidence>
<dbReference type="GO" id="GO:0046872">
    <property type="term" value="F:metal ion binding"/>
    <property type="evidence" value="ECO:0007669"/>
    <property type="project" value="InterPro"/>
</dbReference>
<dbReference type="EMBL" id="CP003345">
    <property type="protein sequence ID" value="AFM04977.1"/>
    <property type="molecule type" value="Genomic_DNA"/>
</dbReference>
<name>I4ALZ2_BERLS</name>
<evidence type="ECO:0000256" key="2">
    <source>
        <dbReference type="SAM" id="Phobius"/>
    </source>
</evidence>
<dbReference type="HOGENOM" id="CLU_062378_0_0_10"/>
<keyword evidence="2" id="KW-0472">Membrane</keyword>